<dbReference type="EMBL" id="LAZR01000513">
    <property type="protein sequence ID" value="KKN65939.1"/>
    <property type="molecule type" value="Genomic_DNA"/>
</dbReference>
<dbReference type="AlphaFoldDB" id="A0A0F9SFX2"/>
<proteinExistence type="predicted"/>
<protein>
    <submittedName>
        <fullName evidence="1">Uncharacterized protein</fullName>
    </submittedName>
</protein>
<comment type="caution">
    <text evidence="1">The sequence shown here is derived from an EMBL/GenBank/DDBJ whole genome shotgun (WGS) entry which is preliminary data.</text>
</comment>
<gene>
    <name evidence="1" type="ORF">LCGC14_0476420</name>
</gene>
<name>A0A0F9SFX2_9ZZZZ</name>
<sequence length="107" mass="12274">MSEEIYLNLDRKTIEATKEEAKKRDIEQCGEEDSTSYLYPNVSYDIDDIELDDETIKVNGNMIDSISGKELGYISIDFTPDLDLIIELIQTYMKKLGKLKTILEATK</sequence>
<reference evidence="1" key="1">
    <citation type="journal article" date="2015" name="Nature">
        <title>Complex archaea that bridge the gap between prokaryotes and eukaryotes.</title>
        <authorList>
            <person name="Spang A."/>
            <person name="Saw J.H."/>
            <person name="Jorgensen S.L."/>
            <person name="Zaremba-Niedzwiedzka K."/>
            <person name="Martijn J."/>
            <person name="Lind A.E."/>
            <person name="van Eijk R."/>
            <person name="Schleper C."/>
            <person name="Guy L."/>
            <person name="Ettema T.J."/>
        </authorList>
    </citation>
    <scope>NUCLEOTIDE SEQUENCE</scope>
</reference>
<organism evidence="1">
    <name type="scientific">marine sediment metagenome</name>
    <dbReference type="NCBI Taxonomy" id="412755"/>
    <lineage>
        <taxon>unclassified sequences</taxon>
        <taxon>metagenomes</taxon>
        <taxon>ecological metagenomes</taxon>
    </lineage>
</organism>
<evidence type="ECO:0000313" key="1">
    <source>
        <dbReference type="EMBL" id="KKN65939.1"/>
    </source>
</evidence>
<accession>A0A0F9SFX2</accession>